<name>A0A850V2M7_9CORV</name>
<dbReference type="AlphaFoldDB" id="A0A850V2M7"/>
<dbReference type="EMBL" id="WEIW01001384">
    <property type="protein sequence ID" value="NWH37866.1"/>
    <property type="molecule type" value="Genomic_DNA"/>
</dbReference>
<organism evidence="2 3">
    <name type="scientific">Chloropsis hardwickii</name>
    <dbReference type="NCBI Taxonomy" id="667144"/>
    <lineage>
        <taxon>Eukaryota</taxon>
        <taxon>Metazoa</taxon>
        <taxon>Chordata</taxon>
        <taxon>Craniata</taxon>
        <taxon>Vertebrata</taxon>
        <taxon>Euteleostomi</taxon>
        <taxon>Archelosauria</taxon>
        <taxon>Archosauria</taxon>
        <taxon>Dinosauria</taxon>
        <taxon>Saurischia</taxon>
        <taxon>Theropoda</taxon>
        <taxon>Coelurosauria</taxon>
        <taxon>Aves</taxon>
        <taxon>Neognathae</taxon>
        <taxon>Neoaves</taxon>
        <taxon>Telluraves</taxon>
        <taxon>Australaves</taxon>
        <taxon>Passeriformes</taxon>
        <taxon>Corvoidea</taxon>
        <taxon>Irenidae</taxon>
        <taxon>Chloropsis</taxon>
    </lineage>
</organism>
<dbReference type="InterPro" id="IPR045247">
    <property type="entry name" value="Oye-like"/>
</dbReference>
<accession>A0A850V2M7</accession>
<gene>
    <name evidence="2" type="primary">Opr3</name>
    <name evidence="2" type="ORF">CHLHAR_R15260</name>
</gene>
<feature type="non-terminal residue" evidence="2">
    <location>
        <position position="1"/>
    </location>
</feature>
<evidence type="ECO:0000313" key="3">
    <source>
        <dbReference type="Proteomes" id="UP000640999"/>
    </source>
</evidence>
<dbReference type="GO" id="GO:0016491">
    <property type="term" value="F:oxidoreductase activity"/>
    <property type="evidence" value="ECO:0007669"/>
    <property type="project" value="InterPro"/>
</dbReference>
<dbReference type="InterPro" id="IPR013785">
    <property type="entry name" value="Aldolase_TIM"/>
</dbReference>
<dbReference type="Gene3D" id="3.20.20.70">
    <property type="entry name" value="Aldolase class I"/>
    <property type="match status" value="1"/>
</dbReference>
<protein>
    <submittedName>
        <fullName evidence="2">OPR3 reductase</fullName>
    </submittedName>
</protein>
<dbReference type="Proteomes" id="UP000640999">
    <property type="component" value="Unassembled WGS sequence"/>
</dbReference>
<dbReference type="GO" id="GO:0005829">
    <property type="term" value="C:cytosol"/>
    <property type="evidence" value="ECO:0007669"/>
    <property type="project" value="TreeGrafter"/>
</dbReference>
<keyword evidence="3" id="KW-1185">Reference proteome</keyword>
<proteinExistence type="predicted"/>
<feature type="non-terminal residue" evidence="2">
    <location>
        <position position="75"/>
    </location>
</feature>
<dbReference type="Pfam" id="PF00724">
    <property type="entry name" value="Oxidored_FMN"/>
    <property type="match status" value="1"/>
</dbReference>
<reference evidence="2" key="1">
    <citation type="submission" date="2019-10" db="EMBL/GenBank/DDBJ databases">
        <title>Bird 10,000 Genomes (B10K) Project - Family phase.</title>
        <authorList>
            <person name="Zhang G."/>
        </authorList>
    </citation>
    <scope>NUCLEOTIDE SEQUENCE</scope>
    <source>
        <strain evidence="2">B10K-IZ-033-78</strain>
        <tissue evidence="2">Muscle</tissue>
    </source>
</reference>
<dbReference type="SUPFAM" id="SSF51395">
    <property type="entry name" value="FMN-linked oxidoreductases"/>
    <property type="match status" value="1"/>
</dbReference>
<sequence length="75" mass="8059">LHPMTTIFDPIKIGDLELSNRIIMAPLTRCRADAGRVPNALMAEYYVQRASAGLILSEATSVTPMGVGYPDTPGI</sequence>
<feature type="domain" description="NADH:flavin oxidoreductase/NADH oxidase N-terminal" evidence="1">
    <location>
        <begin position="7"/>
        <end position="75"/>
    </location>
</feature>
<evidence type="ECO:0000259" key="1">
    <source>
        <dbReference type="Pfam" id="PF00724"/>
    </source>
</evidence>
<dbReference type="GO" id="GO:0010181">
    <property type="term" value="F:FMN binding"/>
    <property type="evidence" value="ECO:0007669"/>
    <property type="project" value="InterPro"/>
</dbReference>
<dbReference type="PANTHER" id="PTHR22893">
    <property type="entry name" value="NADH OXIDOREDUCTASE-RELATED"/>
    <property type="match status" value="1"/>
</dbReference>
<comment type="caution">
    <text evidence="2">The sequence shown here is derived from an EMBL/GenBank/DDBJ whole genome shotgun (WGS) entry which is preliminary data.</text>
</comment>
<dbReference type="PANTHER" id="PTHR22893:SF98">
    <property type="entry name" value="OXIDOREDUCTASE"/>
    <property type="match status" value="1"/>
</dbReference>
<evidence type="ECO:0000313" key="2">
    <source>
        <dbReference type="EMBL" id="NWH37866.1"/>
    </source>
</evidence>
<dbReference type="OrthoDB" id="9321253at2759"/>
<dbReference type="InterPro" id="IPR001155">
    <property type="entry name" value="OxRdtase_FMN_N"/>
</dbReference>